<keyword evidence="1" id="KW-0472">Membrane</keyword>
<dbReference type="Proteomes" id="UP001642405">
    <property type="component" value="Unassembled WGS sequence"/>
</dbReference>
<gene>
    <name evidence="2" type="ORF">SCUCBS95973_004262</name>
</gene>
<evidence type="ECO:0000256" key="1">
    <source>
        <dbReference type="SAM" id="Phobius"/>
    </source>
</evidence>
<proteinExistence type="predicted"/>
<dbReference type="Pfam" id="PF11374">
    <property type="entry name" value="DUF3176"/>
    <property type="match status" value="1"/>
</dbReference>
<dbReference type="InterPro" id="IPR021514">
    <property type="entry name" value="DUF3176"/>
</dbReference>
<protein>
    <submittedName>
        <fullName evidence="2">Uncharacterized protein</fullName>
    </submittedName>
</protein>
<evidence type="ECO:0000313" key="2">
    <source>
        <dbReference type="EMBL" id="CAK7220732.1"/>
    </source>
</evidence>
<feature type="transmembrane region" description="Helical" evidence="1">
    <location>
        <begin position="456"/>
        <end position="475"/>
    </location>
</feature>
<organism evidence="2 3">
    <name type="scientific">Sporothrix curviconia</name>
    <dbReference type="NCBI Taxonomy" id="1260050"/>
    <lineage>
        <taxon>Eukaryota</taxon>
        <taxon>Fungi</taxon>
        <taxon>Dikarya</taxon>
        <taxon>Ascomycota</taxon>
        <taxon>Pezizomycotina</taxon>
        <taxon>Sordariomycetes</taxon>
        <taxon>Sordariomycetidae</taxon>
        <taxon>Ophiostomatales</taxon>
        <taxon>Ophiostomataceae</taxon>
        <taxon>Sporothrix</taxon>
    </lineage>
</organism>
<keyword evidence="1" id="KW-0812">Transmembrane</keyword>
<evidence type="ECO:0000313" key="3">
    <source>
        <dbReference type="Proteomes" id="UP001642405"/>
    </source>
</evidence>
<feature type="transmembrane region" description="Helical" evidence="1">
    <location>
        <begin position="63"/>
        <end position="83"/>
    </location>
</feature>
<keyword evidence="1" id="KW-1133">Transmembrane helix</keyword>
<dbReference type="PANTHER" id="PTHR37576">
    <property type="entry name" value="DEFECT AT LOW TEMPERATURE PROTEIN 1"/>
    <property type="match status" value="1"/>
</dbReference>
<name>A0ABP0BM58_9PEZI</name>
<dbReference type="EMBL" id="CAWUHB010000020">
    <property type="protein sequence ID" value="CAK7220732.1"/>
    <property type="molecule type" value="Genomic_DNA"/>
</dbReference>
<comment type="caution">
    <text evidence="2">The sequence shown here is derived from an EMBL/GenBank/DDBJ whole genome shotgun (WGS) entry which is preliminary data.</text>
</comment>
<reference evidence="2 3" key="1">
    <citation type="submission" date="2024-01" db="EMBL/GenBank/DDBJ databases">
        <authorList>
            <person name="Allen C."/>
            <person name="Tagirdzhanova G."/>
        </authorList>
    </citation>
    <scope>NUCLEOTIDE SEQUENCE [LARGE SCALE GENOMIC DNA]</scope>
</reference>
<accession>A0ABP0BM58</accession>
<keyword evidence="3" id="KW-1185">Reference proteome</keyword>
<feature type="transmembrane region" description="Helical" evidence="1">
    <location>
        <begin position="21"/>
        <end position="43"/>
    </location>
</feature>
<dbReference type="PANTHER" id="PTHR37576:SF2">
    <property type="entry name" value="DEFECT AT LOW TEMPERATURE PROTEIN 1"/>
    <property type="match status" value="1"/>
</dbReference>
<sequence length="605" mass="64842">MNTAPSPHTGLAWRPGYSRQVPWASLGSLVVFMICCVGTGVVLSSSHGKVVSEWPSESRPFSVSVLLSLLVSIANVCLAAALAKAYEISWWLEAIRGAELRRLQFDLSVQSNVAAVFSRSFALNRFTVASFVALAVTVLDGPLIQKASTIVSKSRGPLPINATAAVLDGYLPANWSGYGTTSDVMTPAFTEVSLAYNNRDPIALSVAGCDTANTTCSLDFPGLGFDVQCTETTVPYDFDSLVAGGNDTLSPFKISMSYGGAQEANDFLFIHTQATYKPDAACAGTFSQRSCALRLATVNYPLTLSNGVATMAGWDASRNDTVAWSNITNSDAYGLLYTGSFAAGGFQTMLGGVFLAMNSLYSGNATLSLATMTETPFILYGYGACASNYLTSDLASYGNCSMTWSDPTADYINTARELMLRSVVTYAAQNPDKTKSATLLAQHTTVAATYESAYKYLAAAVASMALEMLVVLVLLHGWRRLGRHVSLDAFEIARALGAPLLQGGSSNSEIDSALAPIERVQLRYGEVLQEQDQQQLQLQQQQSLPVQTENMPYPNAMEQDGLGLKGDGYAMVNVNDEAYQPQPPVRRLGLVEARFAGRIEPGVQY</sequence>